<dbReference type="PANTHER" id="PTHR39683:SF4">
    <property type="entry name" value="COENZYME Q-BINDING PROTEIN COQ10 START DOMAIN-CONTAINING PROTEIN"/>
    <property type="match status" value="1"/>
</dbReference>
<dbReference type="Gene3D" id="3.30.530.20">
    <property type="match status" value="1"/>
</dbReference>
<evidence type="ECO:0000313" key="2">
    <source>
        <dbReference type="Proteomes" id="UP000621500"/>
    </source>
</evidence>
<dbReference type="EMBL" id="BONX01000011">
    <property type="protein sequence ID" value="GIG95570.1"/>
    <property type="molecule type" value="Genomic_DNA"/>
</dbReference>
<comment type="caution">
    <text evidence="1">The sequence shown here is derived from an EMBL/GenBank/DDBJ whole genome shotgun (WGS) entry which is preliminary data.</text>
</comment>
<gene>
    <name evidence="1" type="ORF">Pma05_21430</name>
</gene>
<organism evidence="1 2">
    <name type="scientific">Plantactinospora mayteni</name>
    <dbReference type="NCBI Taxonomy" id="566021"/>
    <lineage>
        <taxon>Bacteria</taxon>
        <taxon>Bacillati</taxon>
        <taxon>Actinomycetota</taxon>
        <taxon>Actinomycetes</taxon>
        <taxon>Micromonosporales</taxon>
        <taxon>Micromonosporaceae</taxon>
        <taxon>Plantactinospora</taxon>
    </lineage>
</organism>
<dbReference type="CDD" id="cd07819">
    <property type="entry name" value="SRPBCC_2"/>
    <property type="match status" value="1"/>
</dbReference>
<dbReference type="InterPro" id="IPR019587">
    <property type="entry name" value="Polyketide_cyclase/dehydratase"/>
</dbReference>
<dbReference type="RefSeq" id="WP_203857165.1">
    <property type="nucleotide sequence ID" value="NZ_BAAAZQ010000007.1"/>
</dbReference>
<keyword evidence="2" id="KW-1185">Reference proteome</keyword>
<accession>A0ABQ4ELR7</accession>
<dbReference type="SUPFAM" id="SSF55961">
    <property type="entry name" value="Bet v1-like"/>
    <property type="match status" value="1"/>
</dbReference>
<dbReference type="PANTHER" id="PTHR39683">
    <property type="entry name" value="CONSERVED PROTEIN TB16.3"/>
    <property type="match status" value="1"/>
</dbReference>
<protein>
    <submittedName>
        <fullName evidence="1">Cyclase</fullName>
    </submittedName>
</protein>
<proteinExistence type="predicted"/>
<dbReference type="Pfam" id="PF10604">
    <property type="entry name" value="Polyketide_cyc2"/>
    <property type="match status" value="1"/>
</dbReference>
<name>A0ABQ4ELR7_9ACTN</name>
<reference evidence="1 2" key="1">
    <citation type="submission" date="2021-01" db="EMBL/GenBank/DDBJ databases">
        <title>Whole genome shotgun sequence of Plantactinospora mayteni NBRC 109088.</title>
        <authorList>
            <person name="Komaki H."/>
            <person name="Tamura T."/>
        </authorList>
    </citation>
    <scope>NUCLEOTIDE SEQUENCE [LARGE SCALE GENOMIC DNA]</scope>
    <source>
        <strain evidence="1 2">NBRC 109088</strain>
    </source>
</reference>
<sequence length="151" mass="17247">MADSSTQSIVITAPPSRVTAVICDFPRYPEWADAVKRVEVVEEYEDGYPARVRFVLDASVMTDEYTLVYEYAEDISRIEWHLVEPSRMQKVQNGSYDIEDNGDGTSTVTYTLEVELSVGMLGMFRRKAEKMIMDAALTQLKRRVETFDGTR</sequence>
<dbReference type="Proteomes" id="UP000621500">
    <property type="component" value="Unassembled WGS sequence"/>
</dbReference>
<evidence type="ECO:0000313" key="1">
    <source>
        <dbReference type="EMBL" id="GIG95570.1"/>
    </source>
</evidence>
<dbReference type="InterPro" id="IPR023393">
    <property type="entry name" value="START-like_dom_sf"/>
</dbReference>